<dbReference type="SUPFAM" id="SSF51735">
    <property type="entry name" value="NAD(P)-binding Rossmann-fold domains"/>
    <property type="match status" value="1"/>
</dbReference>
<organism evidence="5 6">
    <name type="scientific">Kaistella haifensis DSM 19056</name>
    <dbReference type="NCBI Taxonomy" id="1450526"/>
    <lineage>
        <taxon>Bacteria</taxon>
        <taxon>Pseudomonadati</taxon>
        <taxon>Bacteroidota</taxon>
        <taxon>Flavobacteriia</taxon>
        <taxon>Flavobacteriales</taxon>
        <taxon>Weeksellaceae</taxon>
        <taxon>Chryseobacterium group</taxon>
        <taxon>Kaistella</taxon>
    </lineage>
</organism>
<dbReference type="PANTHER" id="PTHR11092">
    <property type="entry name" value="SUGAR NUCLEOTIDE EPIMERASE RELATED"/>
    <property type="match status" value="1"/>
</dbReference>
<dbReference type="InterPro" id="IPR010099">
    <property type="entry name" value="SDR39U1"/>
</dbReference>
<dbReference type="AlphaFoldDB" id="A0A246B807"/>
<reference evidence="5 6" key="1">
    <citation type="submission" date="2014-01" db="EMBL/GenBank/DDBJ databases">
        <authorList>
            <consortium name="Genome Consortium for Active Teaching"/>
            <person name="Sontag T.C."/>
            <person name="Newman J.D."/>
        </authorList>
    </citation>
    <scope>NUCLEOTIDE SEQUENCE [LARGE SCALE GENOMIC DNA]</scope>
    <source>
        <strain evidence="5 6">DSM 19056</strain>
    </source>
</reference>
<sequence>MNVLITGASGFIGQSLVSKLREGNHHVRVLTRGNPTQENEFQWNPNEQFIDEKALENLDAIIHLAGANISKRWTKKYKKELFESRINTANLLKKYCQKNNIHLIAFISASGVNCYGTFTSDEILNEDSRIIQNDFLSKLCAEWEQAADQFSDLSDRVVCLRTALVLGKNGGVFPFLRKITDLNLGAAIGSGKQWMNWIHLEDLVNLYVFALEKPTINGKYNAVADDIPPNKKFMKTLARTLCKFFISVHVPAFLIKLLLGQMSIIILHGSRVSNKKIKSAGFDFQYDKLQKTFKTLI</sequence>
<keyword evidence="6" id="KW-1185">Reference proteome</keyword>
<keyword evidence="2" id="KW-0812">Transmembrane</keyword>
<comment type="caution">
    <text evidence="5">The sequence shown here is derived from an EMBL/GenBank/DDBJ whole genome shotgun (WGS) entry which is preliminary data.</text>
</comment>
<dbReference type="InterPro" id="IPR001509">
    <property type="entry name" value="Epimerase_deHydtase"/>
</dbReference>
<evidence type="ECO:0000256" key="2">
    <source>
        <dbReference type="SAM" id="Phobius"/>
    </source>
</evidence>
<evidence type="ECO:0000256" key="1">
    <source>
        <dbReference type="ARBA" id="ARBA00009353"/>
    </source>
</evidence>
<gene>
    <name evidence="5" type="ORF">AP75_10890</name>
</gene>
<proteinExistence type="inferred from homology"/>
<reference evidence="5 6" key="2">
    <citation type="submission" date="2017-05" db="EMBL/GenBank/DDBJ databases">
        <title>Genome of Chryseobacterium haifense.</title>
        <authorList>
            <person name="Newman J.D."/>
        </authorList>
    </citation>
    <scope>NUCLEOTIDE SEQUENCE [LARGE SCALE GENOMIC DNA]</scope>
    <source>
        <strain evidence="5 6">DSM 19056</strain>
    </source>
</reference>
<evidence type="ECO:0000259" key="4">
    <source>
        <dbReference type="Pfam" id="PF08338"/>
    </source>
</evidence>
<dbReference type="RefSeq" id="WP_031503976.1">
    <property type="nucleotide sequence ID" value="NZ_JASZ02000026.1"/>
</dbReference>
<feature type="domain" description="NAD-dependent epimerase/dehydratase" evidence="3">
    <location>
        <begin position="3"/>
        <end position="221"/>
    </location>
</feature>
<dbReference type="EMBL" id="JASZ02000026">
    <property type="protein sequence ID" value="OWK97537.1"/>
    <property type="molecule type" value="Genomic_DNA"/>
</dbReference>
<keyword evidence="2" id="KW-0472">Membrane</keyword>
<keyword evidence="2" id="KW-1133">Transmembrane helix</keyword>
<evidence type="ECO:0000259" key="3">
    <source>
        <dbReference type="Pfam" id="PF01370"/>
    </source>
</evidence>
<dbReference type="Pfam" id="PF08338">
    <property type="entry name" value="DUF1731"/>
    <property type="match status" value="1"/>
</dbReference>
<evidence type="ECO:0000313" key="6">
    <source>
        <dbReference type="Proteomes" id="UP000197587"/>
    </source>
</evidence>
<dbReference type="InterPro" id="IPR036291">
    <property type="entry name" value="NAD(P)-bd_dom_sf"/>
</dbReference>
<evidence type="ECO:0000313" key="5">
    <source>
        <dbReference type="EMBL" id="OWK97537.1"/>
    </source>
</evidence>
<dbReference type="NCBIfam" id="TIGR01777">
    <property type="entry name" value="yfcH"/>
    <property type="match status" value="1"/>
</dbReference>
<dbReference type="Proteomes" id="UP000197587">
    <property type="component" value="Unassembled WGS sequence"/>
</dbReference>
<dbReference type="Pfam" id="PF01370">
    <property type="entry name" value="Epimerase"/>
    <property type="match status" value="1"/>
</dbReference>
<protein>
    <submittedName>
        <fullName evidence="5">TIGR01777 family protein</fullName>
    </submittedName>
</protein>
<dbReference type="PANTHER" id="PTHR11092:SF0">
    <property type="entry name" value="EPIMERASE FAMILY PROTEIN SDR39U1"/>
    <property type="match status" value="1"/>
</dbReference>
<feature type="transmembrane region" description="Helical" evidence="2">
    <location>
        <begin position="244"/>
        <end position="267"/>
    </location>
</feature>
<comment type="similarity">
    <text evidence="1">Belongs to the NAD(P)-dependent epimerase/dehydratase family. SDR39U1 subfamily.</text>
</comment>
<feature type="domain" description="DUF1731" evidence="4">
    <location>
        <begin position="250"/>
        <end position="294"/>
    </location>
</feature>
<name>A0A246B807_9FLAO</name>
<dbReference type="InterPro" id="IPR013549">
    <property type="entry name" value="DUF1731"/>
</dbReference>
<dbReference type="Gene3D" id="3.40.50.720">
    <property type="entry name" value="NAD(P)-binding Rossmann-like Domain"/>
    <property type="match status" value="1"/>
</dbReference>
<accession>A0A246B807</accession>